<evidence type="ECO:0000313" key="3">
    <source>
        <dbReference type="Proteomes" id="UP000464402"/>
    </source>
</evidence>
<evidence type="ECO:0000259" key="1">
    <source>
        <dbReference type="Pfam" id="PF13986"/>
    </source>
</evidence>
<gene>
    <name evidence="2" type="ORF">F0T03_12850</name>
</gene>
<reference evidence="3" key="1">
    <citation type="submission" date="2019-09" db="EMBL/GenBank/DDBJ databases">
        <title>Yersinia canariae sp. nov., isolated from a human yersiniosis case.</title>
        <authorList>
            <person name="Nguyen S.V."/>
            <person name="Greig D."/>
            <person name="Hurley D."/>
            <person name="Cao Y."/>
            <person name="McCabe E."/>
            <person name="Mitchell M."/>
            <person name="Jenkins C."/>
            <person name="Fanning S."/>
        </authorList>
    </citation>
    <scope>NUCLEOTIDE SEQUENCE [LARGE SCALE GENOMIC DNA]</scope>
    <source>
        <strain evidence="3">NCTC 14382</strain>
    </source>
</reference>
<keyword evidence="3" id="KW-1185">Reference proteome</keyword>
<dbReference type="Proteomes" id="UP000464402">
    <property type="component" value="Chromosome"/>
</dbReference>
<dbReference type="AlphaFoldDB" id="A0A857EZV7"/>
<dbReference type="Pfam" id="PF13986">
    <property type="entry name" value="DUF4224"/>
    <property type="match status" value="1"/>
</dbReference>
<feature type="domain" description="DUF4224" evidence="1">
    <location>
        <begin position="8"/>
        <end position="52"/>
    </location>
</feature>
<accession>A0A857EZV7</accession>
<proteinExistence type="predicted"/>
<name>A0A857EZV7_9GAMM</name>
<dbReference type="RefSeq" id="WP_159678733.1">
    <property type="nucleotide sequence ID" value="NZ_CP043727.1"/>
</dbReference>
<protein>
    <submittedName>
        <fullName evidence="2">DUF4224 domain-containing protein</fullName>
    </submittedName>
</protein>
<organism evidence="2 3">
    <name type="scientific">Yersinia canariae</name>
    <dbReference type="NCBI Taxonomy" id="2607663"/>
    <lineage>
        <taxon>Bacteria</taxon>
        <taxon>Pseudomonadati</taxon>
        <taxon>Pseudomonadota</taxon>
        <taxon>Gammaproteobacteria</taxon>
        <taxon>Enterobacterales</taxon>
        <taxon>Yersiniaceae</taxon>
        <taxon>Yersinia</taxon>
    </lineage>
</organism>
<dbReference type="InterPro" id="IPR025319">
    <property type="entry name" value="DUF4224"/>
</dbReference>
<sequence>MSEDSGKLLTRAELEEITGFVQPKKQCECLRENGIFFIERKDGRPSTTWAHVEHPLSSRNITQNVPEDQPNYGAI</sequence>
<dbReference type="KEGG" id="yca:F0T03_12850"/>
<dbReference type="EMBL" id="CP043727">
    <property type="protein sequence ID" value="QHB32966.1"/>
    <property type="molecule type" value="Genomic_DNA"/>
</dbReference>
<evidence type="ECO:0000313" key="2">
    <source>
        <dbReference type="EMBL" id="QHB32966.1"/>
    </source>
</evidence>